<feature type="compositionally biased region" description="Polar residues" evidence="6">
    <location>
        <begin position="200"/>
        <end position="231"/>
    </location>
</feature>
<dbReference type="SUPFAM" id="SSF103506">
    <property type="entry name" value="Mitochondrial carrier"/>
    <property type="match status" value="1"/>
</dbReference>
<dbReference type="AlphaFoldDB" id="A0A0F7SEG4"/>
<dbReference type="PANTHER" id="PTHR47567">
    <property type="entry name" value="MITOCHONDRIAL SUBSTRATE/SOLUTE CARRIER"/>
    <property type="match status" value="1"/>
</dbReference>
<evidence type="ECO:0000256" key="5">
    <source>
        <dbReference type="PROSITE-ProRule" id="PRU00282"/>
    </source>
</evidence>
<feature type="transmembrane region" description="Helical" evidence="7">
    <location>
        <begin position="113"/>
        <end position="137"/>
    </location>
</feature>
<dbReference type="GO" id="GO:0016020">
    <property type="term" value="C:membrane"/>
    <property type="evidence" value="ECO:0007669"/>
    <property type="project" value="UniProtKB-SubCell"/>
</dbReference>
<protein>
    <submittedName>
        <fullName evidence="8">Mitochondrial carrier</fullName>
    </submittedName>
</protein>
<feature type="transmembrane region" description="Helical" evidence="7">
    <location>
        <begin position="438"/>
        <end position="459"/>
    </location>
</feature>
<feature type="transmembrane region" description="Helical" evidence="7">
    <location>
        <begin position="397"/>
        <end position="418"/>
    </location>
</feature>
<organism evidence="8">
    <name type="scientific">Phaffia rhodozyma</name>
    <name type="common">Yeast</name>
    <name type="synonym">Xanthophyllomyces dendrorhous</name>
    <dbReference type="NCBI Taxonomy" id="264483"/>
    <lineage>
        <taxon>Eukaryota</taxon>
        <taxon>Fungi</taxon>
        <taxon>Dikarya</taxon>
        <taxon>Basidiomycota</taxon>
        <taxon>Agaricomycotina</taxon>
        <taxon>Tremellomycetes</taxon>
        <taxon>Cystofilobasidiales</taxon>
        <taxon>Mrakiaceae</taxon>
        <taxon>Phaffia</taxon>
    </lineage>
</organism>
<feature type="transmembrane region" description="Helical" evidence="7">
    <location>
        <begin position="258"/>
        <end position="277"/>
    </location>
</feature>
<feature type="transmembrane region" description="Helical" evidence="7">
    <location>
        <begin position="78"/>
        <end position="101"/>
    </location>
</feature>
<keyword evidence="3 7" id="KW-1133">Transmembrane helix</keyword>
<evidence type="ECO:0000256" key="7">
    <source>
        <dbReference type="SAM" id="Phobius"/>
    </source>
</evidence>
<feature type="transmembrane region" description="Helical" evidence="7">
    <location>
        <begin position="368"/>
        <end position="385"/>
    </location>
</feature>
<feature type="transmembrane region" description="Helical" evidence="7">
    <location>
        <begin position="333"/>
        <end position="356"/>
    </location>
</feature>
<evidence type="ECO:0000256" key="2">
    <source>
        <dbReference type="ARBA" id="ARBA00022692"/>
    </source>
</evidence>
<evidence type="ECO:0000256" key="6">
    <source>
        <dbReference type="SAM" id="MobiDB-lite"/>
    </source>
</evidence>
<dbReference type="PANTHER" id="PTHR47567:SF1">
    <property type="entry name" value="NAD-DEPENDENT EPIMERASE_DEHYDRATASE DOMAIN-CONTAINING PROTEIN"/>
    <property type="match status" value="1"/>
</dbReference>
<reference evidence="8" key="1">
    <citation type="submission" date="2014-08" db="EMBL/GenBank/DDBJ databases">
        <authorList>
            <person name="Sharma Rahul"/>
            <person name="Thines Marco"/>
        </authorList>
    </citation>
    <scope>NUCLEOTIDE SEQUENCE</scope>
</reference>
<dbReference type="Gene3D" id="1.50.40.10">
    <property type="entry name" value="Mitochondrial carrier domain"/>
    <property type="match status" value="1"/>
</dbReference>
<dbReference type="Pfam" id="PF00153">
    <property type="entry name" value="Mito_carr"/>
    <property type="match status" value="1"/>
</dbReference>
<dbReference type="InterPro" id="IPR004776">
    <property type="entry name" value="Mem_transp_PIN-like"/>
</dbReference>
<feature type="repeat" description="Solcar" evidence="5">
    <location>
        <begin position="523"/>
        <end position="605"/>
    </location>
</feature>
<dbReference type="InterPro" id="IPR023395">
    <property type="entry name" value="MCP_dom_sf"/>
</dbReference>
<accession>A0A0F7SEG4</accession>
<comment type="subcellular location">
    <subcellularLocation>
        <location evidence="1">Membrane</location>
        <topology evidence="1">Multi-pass membrane protein</topology>
    </subcellularLocation>
</comment>
<dbReference type="Pfam" id="PF03547">
    <property type="entry name" value="Mem_trans"/>
    <property type="match status" value="1"/>
</dbReference>
<evidence type="ECO:0000256" key="1">
    <source>
        <dbReference type="ARBA" id="ARBA00004141"/>
    </source>
</evidence>
<evidence type="ECO:0000313" key="8">
    <source>
        <dbReference type="EMBL" id="CDZ96731.1"/>
    </source>
</evidence>
<keyword evidence="2 5" id="KW-0812">Transmembrane</keyword>
<dbReference type="PROSITE" id="PS50920">
    <property type="entry name" value="SOLCAR"/>
    <property type="match status" value="1"/>
</dbReference>
<dbReference type="GO" id="GO:0055085">
    <property type="term" value="P:transmembrane transport"/>
    <property type="evidence" value="ECO:0007669"/>
    <property type="project" value="InterPro"/>
</dbReference>
<feature type="transmembrane region" description="Helical" evidence="7">
    <location>
        <begin position="576"/>
        <end position="596"/>
    </location>
</feature>
<feature type="transmembrane region" description="Helical" evidence="7">
    <location>
        <begin position="12"/>
        <end position="33"/>
    </location>
</feature>
<feature type="transmembrane region" description="Helical" evidence="7">
    <location>
        <begin position="289"/>
        <end position="312"/>
    </location>
</feature>
<sequence>MEFETETYLHVVYTSAQAVLATTLVLLIGYIIAGTRVYGPDTALGLRRISNTLLLPALVISIVGSTTSIQSIKSYWPIIAWTLFAHASSLLVAYVVFYWLFGLPGWIVEALSINNLTAFPLLVLSGMSLSAGLMAHIKNDNLPEVDRIDASVSQLARGLNYILVNAFVSEIARTIIVRFLLPKSIPAIKLPLDEEEDVSITPNSEHSTITPSASNPTAPVSDNEQTPLLASFESPPNYSATPNIAPSDNRPEGIYSKVNPLVLSGIVALMLAFIPKVQSAVFGSIGDGGLIGGTVGSTLGFLGSSFAVLELLGAGGGLRFGESLTKDEKPLGAVLSISFWRFAVLPALSITFAYLLKHHTAVSIQDPILYVVLTLTTLTPALLPISRSITSYQTQAYLRSYFVLPFITSFALAASVAVSGRGVSFESRVDWGSTSKKALGGGIAGAAAMIVQVLTLMPLRTVMNYQYRFGGSIKQAWNNLFGDGGFPRLYAGLPAALFQGPLSRFGDTAANAGILALLESVDLPVLVKTIGASAASATFRMTLTPIDALKTTQQTQGGVAGLRLLKERIKEFGVSSLWWGALATAAATFVGHYPWFATYNWLSEVIPHSHSLISKLARQALIGFSASVVSDTSSNSLRVLKTYRQVHEGDIGYIAAAKSIVATEGLTGLFGRGLRTRILTNGLQGLLFSVLWKLFADLIAGKGDE</sequence>
<proteinExistence type="predicted"/>
<name>A0A0F7SEG4_PHARH</name>
<keyword evidence="4 5" id="KW-0472">Membrane</keyword>
<dbReference type="EMBL" id="LN483167">
    <property type="protein sequence ID" value="CDZ96731.1"/>
    <property type="molecule type" value="Genomic_DNA"/>
</dbReference>
<evidence type="ECO:0000256" key="3">
    <source>
        <dbReference type="ARBA" id="ARBA00022989"/>
    </source>
</evidence>
<feature type="transmembrane region" description="Helical" evidence="7">
    <location>
        <begin position="53"/>
        <end position="72"/>
    </location>
</feature>
<dbReference type="InterPro" id="IPR018108">
    <property type="entry name" value="MCP_transmembrane"/>
</dbReference>
<evidence type="ECO:0000256" key="4">
    <source>
        <dbReference type="ARBA" id="ARBA00023136"/>
    </source>
</evidence>
<feature type="region of interest" description="Disordered" evidence="6">
    <location>
        <begin position="199"/>
        <end position="231"/>
    </location>
</feature>